<protein>
    <recommendedName>
        <fullName evidence="3">Capsular biosynthesis protein</fullName>
    </recommendedName>
</protein>
<dbReference type="RefSeq" id="WP_109415445.1">
    <property type="nucleotide sequence ID" value="NZ_QEAS01000006.1"/>
</dbReference>
<proteinExistence type="predicted"/>
<keyword evidence="2" id="KW-1185">Reference proteome</keyword>
<evidence type="ECO:0000313" key="2">
    <source>
        <dbReference type="Proteomes" id="UP000245647"/>
    </source>
</evidence>
<name>A0A2U2PI46_9SPHI</name>
<gene>
    <name evidence="1" type="ORF">DDR33_09040</name>
</gene>
<sequence>MRDKRIIVSCIPVLNKEQQNGMKNLLLDLQQQGCKVYFWSQNKYESLSDFYIVPYYKKARVRIFVYQLIVKLFVDRKKWVSRLTKWLGTDYRDSNERYNIFSKEAIALFSTIEPDLFICWNPYCCQFGIAFDIARVLGISTSAIEWGFLPNTFILDEKGTLASSQIFNCNPLKGKSDEDMQRYFYEGEKIFDTLKNSSLSLYNQNNVVFPIGVDNDREGVFKVLLLGIDEVDSGAFPREHRERHGLLPFHESSLQTAKAFAEADSAFQVIYKPHPSHNEYFENVKVLKNLWIVNGNPDQLIGWADVIVCSGSKMEFSALLKNKPLINVGAGLLYKKGCSYEIESSSQIAECVKVACYNNVSDLQLLSFKQFLGFLKLDYLYSTKDRNREITAKLMIK</sequence>
<dbReference type="OrthoDB" id="790265at2"/>
<reference evidence="1 2" key="1">
    <citation type="submission" date="2018-04" db="EMBL/GenBank/DDBJ databases">
        <title>Pedobacter chongqingensis sp. nov., isolated from a rottenly hemp rope.</title>
        <authorList>
            <person name="Cai Y."/>
        </authorList>
    </citation>
    <scope>NUCLEOTIDE SEQUENCE [LARGE SCALE GENOMIC DNA]</scope>
    <source>
        <strain evidence="1 2">FJ4-8</strain>
    </source>
</reference>
<evidence type="ECO:0000313" key="1">
    <source>
        <dbReference type="EMBL" id="PWG81061.1"/>
    </source>
</evidence>
<dbReference type="EMBL" id="QEAS01000006">
    <property type="protein sequence ID" value="PWG81061.1"/>
    <property type="molecule type" value="Genomic_DNA"/>
</dbReference>
<evidence type="ECO:0008006" key="3">
    <source>
        <dbReference type="Google" id="ProtNLM"/>
    </source>
</evidence>
<accession>A0A2U2PI46</accession>
<comment type="caution">
    <text evidence="1">The sequence shown here is derived from an EMBL/GenBank/DDBJ whole genome shotgun (WGS) entry which is preliminary data.</text>
</comment>
<dbReference type="Proteomes" id="UP000245647">
    <property type="component" value="Unassembled WGS sequence"/>
</dbReference>
<organism evidence="1 2">
    <name type="scientific">Pararcticibacter amylolyticus</name>
    <dbReference type="NCBI Taxonomy" id="2173175"/>
    <lineage>
        <taxon>Bacteria</taxon>
        <taxon>Pseudomonadati</taxon>
        <taxon>Bacteroidota</taxon>
        <taxon>Sphingobacteriia</taxon>
        <taxon>Sphingobacteriales</taxon>
        <taxon>Sphingobacteriaceae</taxon>
        <taxon>Pararcticibacter</taxon>
    </lineage>
</organism>
<dbReference type="AlphaFoldDB" id="A0A2U2PI46"/>